<dbReference type="InterPro" id="IPR011047">
    <property type="entry name" value="Quinoprotein_ADH-like_sf"/>
</dbReference>
<dbReference type="AlphaFoldDB" id="A0A2S4KRJ1"/>
<dbReference type="SUPFAM" id="SSF50998">
    <property type="entry name" value="Quinoprotein alcohol dehydrogenase-like"/>
    <property type="match status" value="1"/>
</dbReference>
<feature type="chain" id="PRO_5015776363" description="Arylsulfotransferase" evidence="2">
    <location>
        <begin position="24"/>
        <end position="593"/>
    </location>
</feature>
<protein>
    <recommendedName>
        <fullName evidence="5">Arylsulfotransferase</fullName>
    </recommendedName>
</protein>
<reference evidence="3 4" key="1">
    <citation type="submission" date="2018-01" db="EMBL/GenBank/DDBJ databases">
        <title>Harnessing the power of phylogenomics to disentangle the directionality and signatures of interkingdom host jumping in the parasitic fungal genus Tolypocladium.</title>
        <authorList>
            <person name="Quandt C.A."/>
            <person name="Patterson W."/>
            <person name="Spatafora J.W."/>
        </authorList>
    </citation>
    <scope>NUCLEOTIDE SEQUENCE [LARGE SCALE GENOMIC DNA]</scope>
    <source>
        <strain evidence="3 4">NRBC 100945</strain>
    </source>
</reference>
<organism evidence="3 4">
    <name type="scientific">Tolypocladium paradoxum</name>
    <dbReference type="NCBI Taxonomy" id="94208"/>
    <lineage>
        <taxon>Eukaryota</taxon>
        <taxon>Fungi</taxon>
        <taxon>Dikarya</taxon>
        <taxon>Ascomycota</taxon>
        <taxon>Pezizomycotina</taxon>
        <taxon>Sordariomycetes</taxon>
        <taxon>Hypocreomycetidae</taxon>
        <taxon>Hypocreales</taxon>
        <taxon>Ophiocordycipitaceae</taxon>
        <taxon>Tolypocladium</taxon>
    </lineage>
</organism>
<dbReference type="Pfam" id="PF14269">
    <property type="entry name" value="Arylsulfotran_2"/>
    <property type="match status" value="1"/>
</dbReference>
<accession>A0A2S4KRJ1</accession>
<evidence type="ECO:0000313" key="4">
    <source>
        <dbReference type="Proteomes" id="UP000237481"/>
    </source>
</evidence>
<dbReference type="OrthoDB" id="5427350at2759"/>
<keyword evidence="1" id="KW-0812">Transmembrane</keyword>
<name>A0A2S4KRJ1_9HYPO</name>
<keyword evidence="1" id="KW-1133">Transmembrane helix</keyword>
<evidence type="ECO:0000256" key="1">
    <source>
        <dbReference type="SAM" id="Phobius"/>
    </source>
</evidence>
<gene>
    <name evidence="3" type="ORF">TPAR_06986</name>
</gene>
<feature type="signal peptide" evidence="2">
    <location>
        <begin position="1"/>
        <end position="23"/>
    </location>
</feature>
<keyword evidence="4" id="KW-1185">Reference proteome</keyword>
<dbReference type="PANTHER" id="PTHR35340">
    <property type="entry name" value="PQQ ENZYME REPEAT PROTEIN-RELATED"/>
    <property type="match status" value="1"/>
</dbReference>
<evidence type="ECO:0000313" key="3">
    <source>
        <dbReference type="EMBL" id="POR32805.1"/>
    </source>
</evidence>
<dbReference type="InterPro" id="IPR053143">
    <property type="entry name" value="Arylsulfate_ST"/>
</dbReference>
<proteinExistence type="predicted"/>
<evidence type="ECO:0000256" key="2">
    <source>
        <dbReference type="SAM" id="SignalP"/>
    </source>
</evidence>
<keyword evidence="2" id="KW-0732">Signal</keyword>
<dbReference type="InterPro" id="IPR039535">
    <property type="entry name" value="ASST-like"/>
</dbReference>
<dbReference type="PANTHER" id="PTHR35340:SF5">
    <property type="entry name" value="ASST-DOMAIN-CONTAINING PROTEIN"/>
    <property type="match status" value="1"/>
</dbReference>
<sequence length="593" mass="64633">MPPLWSTAAGVAALLWWAGSAAADVGIFSDIDGFTAYADSHGGFPSQTFRSSDIVAPVFQVNSWDRADADAAPYLFLGTVYGRMRAGPMILDARDLSLVYADQRYDNAYCANVQVVSGTRYMAFWEGVHHRGHASGHCLVYDEGYRLTYNVTAQGLHGGALADMHEMVFTPDETIIFSTYFNIPYNCSSVGGPDEALLMDSGFQEVDPETNKVLFEWNASDYFDIADSFARYDEAYGVSPDSGFDFFHINSIEKTVDGNYLISSRHLSVLALVDGKDGHPIWTLGGKRNQFEDLSNGTATNFGWQHDARFYHNQSHITVFDNHGEATGHCEGKCESRGLHLEIDTVNMTARVVHEYFHPESINSGAMGGLQQLESGNVMIGWGHSPGFVEYRSEGTPVMDIQRGKIGGEALADMFAYRVYKHQWQGKPAWPPSVAVDAPNRTTSNATVYVSWNGATDVKSWAIATQLAADNATEINDDKSLIAEAPRRGFETAIHLGADVTRRYVGAAALAADGAVLGTTHVIDMESGLPVITASDMTSIRAPPKARLGAAGIQMGGAIFALAAVVYTASYLRKRKTRRDAERAVYTKIGMAD</sequence>
<feature type="transmembrane region" description="Helical" evidence="1">
    <location>
        <begin position="548"/>
        <end position="569"/>
    </location>
</feature>
<keyword evidence="1" id="KW-0472">Membrane</keyword>
<dbReference type="Proteomes" id="UP000237481">
    <property type="component" value="Unassembled WGS sequence"/>
</dbReference>
<dbReference type="EMBL" id="PKSG01000791">
    <property type="protein sequence ID" value="POR32805.1"/>
    <property type="molecule type" value="Genomic_DNA"/>
</dbReference>
<evidence type="ECO:0008006" key="5">
    <source>
        <dbReference type="Google" id="ProtNLM"/>
    </source>
</evidence>
<dbReference type="STRING" id="94208.A0A2S4KRJ1"/>
<comment type="caution">
    <text evidence="3">The sequence shown here is derived from an EMBL/GenBank/DDBJ whole genome shotgun (WGS) entry which is preliminary data.</text>
</comment>